<dbReference type="InterPro" id="IPR006047">
    <property type="entry name" value="GH13_cat_dom"/>
</dbReference>
<evidence type="ECO:0000313" key="5">
    <source>
        <dbReference type="EMBL" id="SDY32626.1"/>
    </source>
</evidence>
<name>A0A1H3IY21_9FIRM</name>
<dbReference type="GO" id="GO:0004135">
    <property type="term" value="F:amylo-alpha-1,6-glucosidase activity"/>
    <property type="evidence" value="ECO:0007669"/>
    <property type="project" value="InterPro"/>
</dbReference>
<dbReference type="Pfam" id="PF00128">
    <property type="entry name" value="Alpha-amylase"/>
    <property type="match status" value="1"/>
</dbReference>
<evidence type="ECO:0000256" key="2">
    <source>
        <dbReference type="ARBA" id="ARBA00022801"/>
    </source>
</evidence>
<dbReference type="CDD" id="cd11234">
    <property type="entry name" value="E_set_GDE_N"/>
    <property type="match status" value="1"/>
</dbReference>
<evidence type="ECO:0000259" key="4">
    <source>
        <dbReference type="SMART" id="SM00642"/>
    </source>
</evidence>
<dbReference type="eggNOG" id="COG1523">
    <property type="taxonomic scope" value="Bacteria"/>
</dbReference>
<evidence type="ECO:0000256" key="1">
    <source>
        <dbReference type="ARBA" id="ARBA00008061"/>
    </source>
</evidence>
<evidence type="ECO:0000256" key="3">
    <source>
        <dbReference type="ARBA" id="ARBA00023295"/>
    </source>
</evidence>
<keyword evidence="2" id="KW-0378">Hydrolase</keyword>
<dbReference type="InterPro" id="IPR014756">
    <property type="entry name" value="Ig_E-set"/>
</dbReference>
<dbReference type="Gene3D" id="2.60.40.1180">
    <property type="entry name" value="Golgi alpha-mannosidase II"/>
    <property type="match status" value="1"/>
</dbReference>
<dbReference type="SUPFAM" id="SSF51445">
    <property type="entry name" value="(Trans)glycosidases"/>
    <property type="match status" value="1"/>
</dbReference>
<protein>
    <submittedName>
        <fullName evidence="5">Glycogen operon protein</fullName>
    </submittedName>
</protein>
<dbReference type="InterPro" id="IPR013783">
    <property type="entry name" value="Ig-like_fold"/>
</dbReference>
<accession>A0A1H3IY21</accession>
<dbReference type="SMART" id="SM00642">
    <property type="entry name" value="Aamy"/>
    <property type="match status" value="1"/>
</dbReference>
<dbReference type="Proteomes" id="UP000183918">
    <property type="component" value="Unassembled WGS sequence"/>
</dbReference>
<dbReference type="NCBIfam" id="TIGR02100">
    <property type="entry name" value="glgX_debranch"/>
    <property type="match status" value="1"/>
</dbReference>
<gene>
    <name evidence="5" type="ORF">SAMN02910414_01298</name>
</gene>
<keyword evidence="6" id="KW-1185">Reference proteome</keyword>
<dbReference type="GO" id="GO:0005980">
    <property type="term" value="P:glycogen catabolic process"/>
    <property type="evidence" value="ECO:0007669"/>
    <property type="project" value="InterPro"/>
</dbReference>
<dbReference type="SUPFAM" id="SSF51011">
    <property type="entry name" value="Glycosyl hydrolase domain"/>
    <property type="match status" value="1"/>
</dbReference>
<dbReference type="SUPFAM" id="SSF81296">
    <property type="entry name" value="E set domains"/>
    <property type="match status" value="1"/>
</dbReference>
<dbReference type="InterPro" id="IPR004193">
    <property type="entry name" value="Glyco_hydro_13_N"/>
</dbReference>
<sequence>MFWKDKRLVNSIKPKSARGTNAEKQDPADGFMSYYEMDMAAQQLYGADGKLPPLKEVSGYMVRPGYYRMLGATETPFGVSFTINSHSATSCTLLLFKPRESEPYAEIEFPQNCHIGNTYSMLVYGLKIDEFEYAYRFDGPYKPEVGKIFDAKKVLLDPYAKAVTGQRNWGESEDGGKPFTYKARVVKNNFDWRDVKQLELPFEDLVIYEMHVRGFTKDKSSGVHANGTFQGIREKIPYLKELGINAIELMPVFEFDEMESARVVDGVQLYNYWGYNTVCFFAPNTSYAYKREHNHEGEELKRLIYDLKRNGIEVILDVVFNHTAEGNEKGPCFSFKGIDNDVYYMLTPDGYYYNFSGCGNVLNCNHPIVRRFIIDCLRHWVVEYRVDGFRFDLASILSRDQNGAPMANPPILEEMAFDAVLGKVKLIAEAWDAGGLYQVGSFPSWSRWAEWNGKYRDDMRRFLKGDPGTAQDAINRITGSKDLYDPKYRGNSASVNFLTCHDGFTLYDLYSYNVKHNEKNGWDNTDGDNNGNSWNCGVEGETSNPVIQGLRLRLVKNAFATLLCSRGPAMFFAGDEFCNTQFGNNNAYCQDNIISWLDWNRLDEYREIHDFVKYMIRFRKEHAVLRKSTKPAKSSLPEISIHNGYPYKSQTDYDTHMIGVMYAGRDEEDTKDDIIFVSINTYWEPLTMQLPELPYAYEWKVVVNTYCEYKDGVDIEAFTEIYGPNTIRVPARTVIILTAEKI</sequence>
<dbReference type="CDD" id="cd11326">
    <property type="entry name" value="AmyAc_Glg_debranch"/>
    <property type="match status" value="1"/>
</dbReference>
<dbReference type="Gene3D" id="3.20.20.80">
    <property type="entry name" value="Glycosidases"/>
    <property type="match status" value="1"/>
</dbReference>
<feature type="domain" description="Glycosyl hydrolase family 13 catalytic" evidence="4">
    <location>
        <begin position="209"/>
        <end position="619"/>
    </location>
</feature>
<dbReference type="InterPro" id="IPR017853">
    <property type="entry name" value="GH"/>
</dbReference>
<dbReference type="InterPro" id="IPR013780">
    <property type="entry name" value="Glyco_hydro_b"/>
</dbReference>
<keyword evidence="3" id="KW-0326">Glycosidase</keyword>
<dbReference type="InterPro" id="IPR011837">
    <property type="entry name" value="Glycogen_debranch_GlgX"/>
</dbReference>
<comment type="similarity">
    <text evidence="1">Belongs to the glycosyl hydrolase 13 family.</text>
</comment>
<proteinExistence type="inferred from homology"/>
<organism evidence="5 6">
    <name type="scientific">Lachnobacterium bovis DSM 14045</name>
    <dbReference type="NCBI Taxonomy" id="1122142"/>
    <lineage>
        <taxon>Bacteria</taxon>
        <taxon>Bacillati</taxon>
        <taxon>Bacillota</taxon>
        <taxon>Clostridia</taxon>
        <taxon>Lachnospirales</taxon>
        <taxon>Lachnospiraceae</taxon>
        <taxon>Lachnobacterium</taxon>
    </lineage>
</organism>
<dbReference type="Gene3D" id="2.60.40.10">
    <property type="entry name" value="Immunoglobulins"/>
    <property type="match status" value="1"/>
</dbReference>
<dbReference type="EMBL" id="FNPG01000013">
    <property type="protein sequence ID" value="SDY32626.1"/>
    <property type="molecule type" value="Genomic_DNA"/>
</dbReference>
<evidence type="ECO:0000313" key="6">
    <source>
        <dbReference type="Proteomes" id="UP000183918"/>
    </source>
</evidence>
<dbReference type="STRING" id="1122142.SAMN02910414_01298"/>
<dbReference type="Pfam" id="PF02922">
    <property type="entry name" value="CBM_48"/>
    <property type="match status" value="1"/>
</dbReference>
<dbReference type="PANTHER" id="PTHR43002">
    <property type="entry name" value="GLYCOGEN DEBRANCHING ENZYME"/>
    <property type="match status" value="1"/>
</dbReference>
<dbReference type="AlphaFoldDB" id="A0A1H3IY21"/>
<reference evidence="5 6" key="1">
    <citation type="submission" date="2016-10" db="EMBL/GenBank/DDBJ databases">
        <authorList>
            <person name="de Groot N.N."/>
        </authorList>
    </citation>
    <scope>NUCLEOTIDE SEQUENCE [LARGE SCALE GENOMIC DNA]</scope>
    <source>
        <strain evidence="5 6">DSM 14045</strain>
    </source>
</reference>